<comment type="caution">
    <text evidence="2">The sequence shown here is derived from an EMBL/GenBank/DDBJ whole genome shotgun (WGS) entry which is preliminary data.</text>
</comment>
<keyword evidence="3" id="KW-1185">Reference proteome</keyword>
<feature type="region of interest" description="Disordered" evidence="1">
    <location>
        <begin position="1"/>
        <end position="25"/>
    </location>
</feature>
<dbReference type="EMBL" id="JAPDRL010000008">
    <property type="protein sequence ID" value="KAJ9668153.1"/>
    <property type="molecule type" value="Genomic_DNA"/>
</dbReference>
<feature type="region of interest" description="Disordered" evidence="1">
    <location>
        <begin position="122"/>
        <end position="146"/>
    </location>
</feature>
<feature type="region of interest" description="Disordered" evidence="1">
    <location>
        <begin position="163"/>
        <end position="224"/>
    </location>
</feature>
<feature type="compositionally biased region" description="Basic and acidic residues" evidence="1">
    <location>
        <begin position="131"/>
        <end position="146"/>
    </location>
</feature>
<proteinExistence type="predicted"/>
<evidence type="ECO:0000256" key="1">
    <source>
        <dbReference type="SAM" id="MobiDB-lite"/>
    </source>
</evidence>
<feature type="compositionally biased region" description="Polar residues" evidence="1">
    <location>
        <begin position="1"/>
        <end position="10"/>
    </location>
</feature>
<reference evidence="2" key="1">
    <citation type="submission" date="2022-10" db="EMBL/GenBank/DDBJ databases">
        <title>Culturing micro-colonial fungi from biological soil crusts in the Mojave desert and describing Neophaeococcomyces mojavensis, and introducing the new genera and species Taxawa tesnikishii.</title>
        <authorList>
            <person name="Kurbessoian T."/>
            <person name="Stajich J.E."/>
        </authorList>
    </citation>
    <scope>NUCLEOTIDE SEQUENCE</scope>
    <source>
        <strain evidence="2">TK_1</strain>
    </source>
</reference>
<protein>
    <submittedName>
        <fullName evidence="2">Uncharacterized protein</fullName>
    </submittedName>
</protein>
<sequence length="224" mass="25275">MALSTSTHQSQGDEKPPSYDTAAEENRGEVILKIIKNTLATEARSPFGEPSPKEVQRLRNFLLYALLVDYQVGLSRKVTLSQEDGDYFESLGFKTFVELRPGEGLDGWCNANFESYTLNKEGQEYQQQQEKGMKRAQQEQEPSIKHESLLQKAKTYLEGLKQRAAHERLNQSMGRSRITPAPPAPQFVDTDDRLSPGSVANPDFWRDKSNVKHTGSNPDTERKG</sequence>
<dbReference type="Proteomes" id="UP001172684">
    <property type="component" value="Unassembled WGS sequence"/>
</dbReference>
<name>A0ABQ9P5K1_9PEZI</name>
<evidence type="ECO:0000313" key="3">
    <source>
        <dbReference type="Proteomes" id="UP001172684"/>
    </source>
</evidence>
<accession>A0ABQ9P5K1</accession>
<organism evidence="2 3">
    <name type="scientific">Coniosporium apollinis</name>
    <dbReference type="NCBI Taxonomy" id="61459"/>
    <lineage>
        <taxon>Eukaryota</taxon>
        <taxon>Fungi</taxon>
        <taxon>Dikarya</taxon>
        <taxon>Ascomycota</taxon>
        <taxon>Pezizomycotina</taxon>
        <taxon>Dothideomycetes</taxon>
        <taxon>Dothideomycetes incertae sedis</taxon>
        <taxon>Coniosporium</taxon>
    </lineage>
</organism>
<gene>
    <name evidence="2" type="ORF">H2201_001582</name>
</gene>
<evidence type="ECO:0000313" key="2">
    <source>
        <dbReference type="EMBL" id="KAJ9668153.1"/>
    </source>
</evidence>